<dbReference type="PANTHER" id="PTHR30606">
    <property type="entry name" value="LIPID A BIOSYNTHESIS LAUROYL ACYLTRANSFERASE"/>
    <property type="match status" value="1"/>
</dbReference>
<accession>A0A975CIG7</accession>
<organism evidence="7 8">
    <name type="scientific">Ottowia testudinis</name>
    <dbReference type="NCBI Taxonomy" id="2816950"/>
    <lineage>
        <taxon>Bacteria</taxon>
        <taxon>Pseudomonadati</taxon>
        <taxon>Pseudomonadota</taxon>
        <taxon>Betaproteobacteria</taxon>
        <taxon>Burkholderiales</taxon>
        <taxon>Comamonadaceae</taxon>
        <taxon>Ottowia</taxon>
    </lineage>
</organism>
<dbReference type="KEGG" id="otd:J1M35_17180"/>
<evidence type="ECO:0000256" key="5">
    <source>
        <dbReference type="ARBA" id="ARBA00023136"/>
    </source>
</evidence>
<dbReference type="GO" id="GO:0005886">
    <property type="term" value="C:plasma membrane"/>
    <property type="evidence" value="ECO:0007669"/>
    <property type="project" value="UniProtKB-SubCell"/>
</dbReference>
<proteinExistence type="predicted"/>
<keyword evidence="6 7" id="KW-0012">Acyltransferase</keyword>
<reference evidence="7" key="1">
    <citation type="submission" date="2021-03" db="EMBL/GenBank/DDBJ databases">
        <title>Ottowia sp. 27C isolated from the cloaca of a Giant Asian pond turtle (Heosemys grandis).</title>
        <authorList>
            <person name="Spergser J."/>
            <person name="Busse H.-J."/>
        </authorList>
    </citation>
    <scope>NUCLEOTIDE SEQUENCE</scope>
    <source>
        <strain evidence="7">27C</strain>
    </source>
</reference>
<evidence type="ECO:0000256" key="3">
    <source>
        <dbReference type="ARBA" id="ARBA00022519"/>
    </source>
</evidence>
<evidence type="ECO:0000256" key="6">
    <source>
        <dbReference type="ARBA" id="ARBA00023315"/>
    </source>
</evidence>
<gene>
    <name evidence="7" type="ORF">J1M35_17180</name>
</gene>
<keyword evidence="8" id="KW-1185">Reference proteome</keyword>
<evidence type="ECO:0000256" key="4">
    <source>
        <dbReference type="ARBA" id="ARBA00022679"/>
    </source>
</evidence>
<dbReference type="AlphaFoldDB" id="A0A975CIG7"/>
<keyword evidence="5" id="KW-0472">Membrane</keyword>
<name>A0A975CIG7_9BURK</name>
<evidence type="ECO:0000256" key="1">
    <source>
        <dbReference type="ARBA" id="ARBA00004533"/>
    </source>
</evidence>
<dbReference type="InterPro" id="IPR004960">
    <property type="entry name" value="LipA_acyltrans"/>
</dbReference>
<dbReference type="GO" id="GO:0009247">
    <property type="term" value="P:glycolipid biosynthetic process"/>
    <property type="evidence" value="ECO:0007669"/>
    <property type="project" value="UniProtKB-ARBA"/>
</dbReference>
<evidence type="ECO:0000256" key="2">
    <source>
        <dbReference type="ARBA" id="ARBA00022475"/>
    </source>
</evidence>
<comment type="subcellular location">
    <subcellularLocation>
        <location evidence="1">Cell inner membrane</location>
    </subcellularLocation>
</comment>
<keyword evidence="2" id="KW-1003">Cell membrane</keyword>
<sequence length="287" mass="32358">MTHPGVLLMRALAHLPLPWLRVLGSGLGRLLFVLARRRRHIALTNLRLCFPGWSGAERTAVARRGFIAFAQSFVDRAWIWHAPDAVVRQRIRLTGALHELRQPEAAVVFAPHFYGMDAGGTAIMQQAVARGGSIYSPQSGAATDAWVRAGRERFGDVVLINRRDGVKPVVKSLREGRYLYLLPDMDLGPDESIFVPFFGVPTATVPSLPRLARLGRARVVPAITRMTPDGYEVEVHPAWPHYPTDDVVADTALMNRRLEEWIRTMPEQYYWVHKRFKTRPVGQPPVY</sequence>
<dbReference type="Pfam" id="PF03279">
    <property type="entry name" value="Lip_A_acyltrans"/>
    <property type="match status" value="1"/>
</dbReference>
<keyword evidence="3" id="KW-0997">Cell inner membrane</keyword>
<dbReference type="EMBL" id="CP071796">
    <property type="protein sequence ID" value="QTD44789.1"/>
    <property type="molecule type" value="Genomic_DNA"/>
</dbReference>
<dbReference type="PIRSF" id="PIRSF026649">
    <property type="entry name" value="MsbB"/>
    <property type="match status" value="1"/>
</dbReference>
<dbReference type="PANTHER" id="PTHR30606:SF9">
    <property type="entry name" value="LIPID A BIOSYNTHESIS LAUROYLTRANSFERASE"/>
    <property type="match status" value="1"/>
</dbReference>
<dbReference type="Proteomes" id="UP000663903">
    <property type="component" value="Chromosome"/>
</dbReference>
<evidence type="ECO:0000313" key="8">
    <source>
        <dbReference type="Proteomes" id="UP000663903"/>
    </source>
</evidence>
<dbReference type="CDD" id="cd07984">
    <property type="entry name" value="LPLAT_LABLAT-like"/>
    <property type="match status" value="1"/>
</dbReference>
<dbReference type="RefSeq" id="WP_208008368.1">
    <property type="nucleotide sequence ID" value="NZ_CP071796.1"/>
</dbReference>
<protein>
    <submittedName>
        <fullName evidence="7">Lipid A biosynthesis acyltransferase</fullName>
    </submittedName>
</protein>
<keyword evidence="4" id="KW-0808">Transferase</keyword>
<evidence type="ECO:0000313" key="7">
    <source>
        <dbReference type="EMBL" id="QTD44789.1"/>
    </source>
</evidence>
<dbReference type="GO" id="GO:0016746">
    <property type="term" value="F:acyltransferase activity"/>
    <property type="evidence" value="ECO:0007669"/>
    <property type="project" value="UniProtKB-KW"/>
</dbReference>